<dbReference type="EMBL" id="ACJW02000003">
    <property type="protein sequence ID" value="EEP67947.1"/>
    <property type="molecule type" value="Genomic_DNA"/>
</dbReference>
<name>C4GJH5_9NEIS</name>
<sequence length="145" mass="15039">MGVAVAAVAGDGFFLRAEDARGERVGAVFERGQGRFELGGDGQRAFGALFVVAIALGEVLQIGEIGALLRVLAVSGRMKMGERALVTPQRGIHAGKGAVFFGAVWLGGDKGFQFKHPQQAAVAVQRVGGFYEGDEGVGVHGGSPW</sequence>
<protein>
    <submittedName>
        <fullName evidence="1">Uncharacterized protein</fullName>
    </submittedName>
</protein>
<dbReference type="HOGENOM" id="CLU_1784294_0_0_4"/>
<dbReference type="Proteomes" id="UP000003009">
    <property type="component" value="Unassembled WGS sequence"/>
</dbReference>
<keyword evidence="2" id="KW-1185">Reference proteome</keyword>
<dbReference type="AlphaFoldDB" id="C4GJH5"/>
<reference evidence="1" key="1">
    <citation type="submission" date="2009-04" db="EMBL/GenBank/DDBJ databases">
        <authorList>
            <person name="Weinstock G."/>
            <person name="Sodergren E."/>
            <person name="Clifton S."/>
            <person name="Fulton L."/>
            <person name="Fulton B."/>
            <person name="Courtney L."/>
            <person name="Fronick C."/>
            <person name="Harrison M."/>
            <person name="Strong C."/>
            <person name="Farmer C."/>
            <person name="Delahaunty K."/>
            <person name="Markovic C."/>
            <person name="Hall O."/>
            <person name="Minx P."/>
            <person name="Tomlinson C."/>
            <person name="Mitreva M."/>
            <person name="Nelson J."/>
            <person name="Hou S."/>
            <person name="Wollam A."/>
            <person name="Pepin K.H."/>
            <person name="Johnson M."/>
            <person name="Bhonagiri V."/>
            <person name="Nash W.E."/>
            <person name="Warren W."/>
            <person name="Chinwalla A."/>
            <person name="Mardis E.R."/>
            <person name="Wilson R.K."/>
        </authorList>
    </citation>
    <scope>NUCLEOTIDE SEQUENCE [LARGE SCALE GENOMIC DNA]</scope>
    <source>
        <strain evidence="1">ATCC 51147</strain>
    </source>
</reference>
<comment type="caution">
    <text evidence="1">The sequence shown here is derived from an EMBL/GenBank/DDBJ whole genome shotgun (WGS) entry which is preliminary data.</text>
</comment>
<organism evidence="1 2">
    <name type="scientific">Kingella oralis ATCC 51147</name>
    <dbReference type="NCBI Taxonomy" id="629741"/>
    <lineage>
        <taxon>Bacteria</taxon>
        <taxon>Pseudomonadati</taxon>
        <taxon>Pseudomonadota</taxon>
        <taxon>Betaproteobacteria</taxon>
        <taxon>Neisseriales</taxon>
        <taxon>Neisseriaceae</taxon>
        <taxon>Kingella</taxon>
    </lineage>
</organism>
<evidence type="ECO:0000313" key="2">
    <source>
        <dbReference type="Proteomes" id="UP000003009"/>
    </source>
</evidence>
<gene>
    <name evidence="1" type="ORF">GCWU000324_02198</name>
</gene>
<accession>C4GJH5</accession>
<evidence type="ECO:0000313" key="1">
    <source>
        <dbReference type="EMBL" id="EEP67947.1"/>
    </source>
</evidence>
<proteinExistence type="predicted"/>